<evidence type="ECO:0000313" key="6">
    <source>
        <dbReference type="EMBL" id="QEJ97892.1"/>
    </source>
</evidence>
<gene>
    <name evidence="6" type="ORF">FUT82_07715</name>
    <name evidence="5" type="ORF">TPHV1_40072</name>
</gene>
<reference evidence="5" key="1">
    <citation type="submission" date="2015-01" db="EMBL/GenBank/DDBJ databases">
        <authorList>
            <person name="Xiang T."/>
            <person name="Song Y."/>
            <person name="Huang L."/>
            <person name="Wang B."/>
            <person name="Wu P."/>
        </authorList>
    </citation>
    <scope>NUCLEOTIDE SEQUENCE [LARGE SCALE GENOMIC DNA]</scope>
    <source>
        <strain evidence="5">V1</strain>
    </source>
</reference>
<keyword evidence="5" id="KW-0456">Lyase</keyword>
<dbReference type="PANTHER" id="PTHR48097:SF5">
    <property type="entry name" value="LOW SPECIFICITY L-THREONINE ALDOLASE"/>
    <property type="match status" value="1"/>
</dbReference>
<dbReference type="RefSeq" id="WP_024753473.1">
    <property type="nucleotide sequence ID" value="NZ_CDNC01000034.1"/>
</dbReference>
<sequence>MIYFNCDYNEGGHPKILERLCETNLEQTAGYGKDDYCEKARKLIQKAMGREDADVHFLVSGTPTNVACLSHMLRRYQAVIAADSSHINVHETGMPESRGHKILEFENRNGKIELAQVEEFMQAREFEGKFEHAVMPKVVFITFPTETGTIYSKKELEELYQYCKAHELYLYIDGARLGYGLTAEGNDLSFQDVANNCDMFCIGGTKCGALLGEAVVILNDELKKDFRYTLKQGGQMLAKGRILGINFEVLFTDGLYFDICKHANEQAIRIRDTLKEKGIEFLVDSPTNQQFPIIPNSFFKATKNEFAFEIIKNVAGDKTAVRICTSWATKDENVDALIKRIEELL</sequence>
<protein>
    <submittedName>
        <fullName evidence="6">Aminotransferase class V-fold PLP-dependent enzyme</fullName>
    </submittedName>
    <submittedName>
        <fullName evidence="5">Beta-eliminating lyase</fullName>
    </submittedName>
</protein>
<evidence type="ECO:0000256" key="3">
    <source>
        <dbReference type="ARBA" id="ARBA00022898"/>
    </source>
</evidence>
<dbReference type="PANTHER" id="PTHR48097">
    <property type="entry name" value="L-THREONINE ALDOLASE-RELATED"/>
    <property type="match status" value="1"/>
</dbReference>
<organism evidence="5 7">
    <name type="scientific">Treponema phagedenis</name>
    <dbReference type="NCBI Taxonomy" id="162"/>
    <lineage>
        <taxon>Bacteria</taxon>
        <taxon>Pseudomonadati</taxon>
        <taxon>Spirochaetota</taxon>
        <taxon>Spirochaetia</taxon>
        <taxon>Spirochaetales</taxon>
        <taxon>Treponemataceae</taxon>
        <taxon>Treponema</taxon>
    </lineage>
</organism>
<evidence type="ECO:0000313" key="8">
    <source>
        <dbReference type="Proteomes" id="UP000323594"/>
    </source>
</evidence>
<comment type="similarity">
    <text evidence="2">Belongs to the threonine aldolase family.</text>
</comment>
<dbReference type="GeneID" id="57752972"/>
<dbReference type="EMBL" id="CDNC01000034">
    <property type="protein sequence ID" value="CEM62569.1"/>
    <property type="molecule type" value="Genomic_DNA"/>
</dbReference>
<dbReference type="InterPro" id="IPR015424">
    <property type="entry name" value="PyrdxlP-dep_Trfase"/>
</dbReference>
<dbReference type="AlphaFoldDB" id="A0A0B7GV82"/>
<dbReference type="GO" id="GO:0016829">
    <property type="term" value="F:lyase activity"/>
    <property type="evidence" value="ECO:0007669"/>
    <property type="project" value="UniProtKB-KW"/>
</dbReference>
<dbReference type="InterPro" id="IPR015422">
    <property type="entry name" value="PyrdxlP-dep_Trfase_small"/>
</dbReference>
<accession>A0A0B7GV82</accession>
<reference evidence="7" key="2">
    <citation type="submission" date="2015-01" db="EMBL/GenBank/DDBJ databases">
        <authorList>
            <person name="Manzoor Shahid"/>
            <person name="Zubair Saima"/>
        </authorList>
    </citation>
    <scope>NUCLEOTIDE SEQUENCE [LARGE SCALE GENOMIC DNA]</scope>
    <source>
        <strain evidence="7">V1</strain>
    </source>
</reference>
<reference evidence="6 8" key="3">
    <citation type="submission" date="2019-08" db="EMBL/GenBank/DDBJ databases">
        <authorList>
            <person name="Kuhnert P."/>
        </authorList>
    </citation>
    <scope>NUCLEOTIDE SEQUENCE [LARGE SCALE GENOMIC DNA]</scope>
    <source>
        <strain evidence="6 8">B36.5</strain>
    </source>
</reference>
<keyword evidence="3" id="KW-0663">Pyridoxal phosphate</keyword>
<keyword evidence="6" id="KW-0808">Transferase</keyword>
<dbReference type="OrthoDB" id="9774495at2"/>
<dbReference type="SUPFAM" id="SSF53383">
    <property type="entry name" value="PLP-dependent transferases"/>
    <property type="match status" value="1"/>
</dbReference>
<keyword evidence="6" id="KW-0032">Aminotransferase</keyword>
<proteinExistence type="inferred from homology"/>
<dbReference type="GO" id="GO:0006520">
    <property type="term" value="P:amino acid metabolic process"/>
    <property type="evidence" value="ECO:0007669"/>
    <property type="project" value="InterPro"/>
</dbReference>
<dbReference type="EMBL" id="CP042817">
    <property type="protein sequence ID" value="QEJ97892.1"/>
    <property type="molecule type" value="Genomic_DNA"/>
</dbReference>
<dbReference type="Proteomes" id="UP000042527">
    <property type="component" value="Unassembled WGS sequence"/>
</dbReference>
<dbReference type="Proteomes" id="UP000323594">
    <property type="component" value="Chromosome"/>
</dbReference>
<name>A0A0B7GV82_TREPH</name>
<dbReference type="InterPro" id="IPR001597">
    <property type="entry name" value="ArAA_b-elim_lyase/Thr_aldolase"/>
</dbReference>
<keyword evidence="7" id="KW-1185">Reference proteome</keyword>
<evidence type="ECO:0000313" key="7">
    <source>
        <dbReference type="Proteomes" id="UP000042527"/>
    </source>
</evidence>
<evidence type="ECO:0000256" key="1">
    <source>
        <dbReference type="ARBA" id="ARBA00001933"/>
    </source>
</evidence>
<dbReference type="Gene3D" id="3.40.640.10">
    <property type="entry name" value="Type I PLP-dependent aspartate aminotransferase-like (Major domain)"/>
    <property type="match status" value="1"/>
</dbReference>
<comment type="cofactor">
    <cofactor evidence="1">
        <name>pyridoxal 5'-phosphate</name>
        <dbReference type="ChEBI" id="CHEBI:597326"/>
    </cofactor>
</comment>
<feature type="domain" description="Aromatic amino acid beta-eliminating lyase/threonine aldolase" evidence="4">
    <location>
        <begin position="12"/>
        <end position="245"/>
    </location>
</feature>
<dbReference type="InterPro" id="IPR015421">
    <property type="entry name" value="PyrdxlP-dep_Trfase_major"/>
</dbReference>
<dbReference type="Pfam" id="PF01212">
    <property type="entry name" value="Beta_elim_lyase"/>
    <property type="match status" value="1"/>
</dbReference>
<dbReference type="Gene3D" id="3.90.1150.10">
    <property type="entry name" value="Aspartate Aminotransferase, domain 1"/>
    <property type="match status" value="1"/>
</dbReference>
<dbReference type="GO" id="GO:0008483">
    <property type="term" value="F:transaminase activity"/>
    <property type="evidence" value="ECO:0007669"/>
    <property type="project" value="UniProtKB-KW"/>
</dbReference>
<evidence type="ECO:0000256" key="2">
    <source>
        <dbReference type="ARBA" id="ARBA00006966"/>
    </source>
</evidence>
<evidence type="ECO:0000313" key="5">
    <source>
        <dbReference type="EMBL" id="CEM62569.1"/>
    </source>
</evidence>
<evidence type="ECO:0000259" key="4">
    <source>
        <dbReference type="Pfam" id="PF01212"/>
    </source>
</evidence>